<feature type="domain" description="DUF6993" evidence="2">
    <location>
        <begin position="94"/>
        <end position="176"/>
    </location>
</feature>
<dbReference type="STRING" id="1424659.SAMN05216368_1049"/>
<name>A0A5E9FWM8_9MICO</name>
<dbReference type="EMBL" id="FNIB01000004">
    <property type="protein sequence ID" value="SDN14883.1"/>
    <property type="molecule type" value="Genomic_DNA"/>
</dbReference>
<evidence type="ECO:0000313" key="4">
    <source>
        <dbReference type="Proteomes" id="UP000199639"/>
    </source>
</evidence>
<evidence type="ECO:0000256" key="1">
    <source>
        <dbReference type="SAM" id="MobiDB-lite"/>
    </source>
</evidence>
<proteinExistence type="predicted"/>
<dbReference type="AlphaFoldDB" id="A0A5E9FWM8"/>
<feature type="region of interest" description="Disordered" evidence="1">
    <location>
        <begin position="48"/>
        <end position="74"/>
    </location>
</feature>
<organism evidence="3 4">
    <name type="scientific">Cryobacterium flavum</name>
    <dbReference type="NCBI Taxonomy" id="1424659"/>
    <lineage>
        <taxon>Bacteria</taxon>
        <taxon>Bacillati</taxon>
        <taxon>Actinomycetota</taxon>
        <taxon>Actinomycetes</taxon>
        <taxon>Micrococcales</taxon>
        <taxon>Microbacteriaceae</taxon>
        <taxon>Cryobacterium</taxon>
    </lineage>
</organism>
<sequence length="182" mass="18830">MSVAQSTRQNMTVRTARWSARRPWYTLAVVGAVLLVGVGLTACTGAPAEPPTSGTAPASSSAPEPSATPVSDPVLLPDGTASENLVYFNFLAAAVTKVNPSADGRAYIDALVAGGFDRAAMEVSFDRTQADLAADSIQFSVRFNGECLIGQIGPASDGFHSVVAPILSTGLCLVGSTRQIDW</sequence>
<feature type="compositionally biased region" description="Low complexity" evidence="1">
    <location>
        <begin position="48"/>
        <end position="69"/>
    </location>
</feature>
<reference evidence="3 4" key="1">
    <citation type="submission" date="2016-10" db="EMBL/GenBank/DDBJ databases">
        <authorList>
            <person name="Varghese N."/>
            <person name="Submissions S."/>
        </authorList>
    </citation>
    <scope>NUCLEOTIDE SEQUENCE [LARGE SCALE GENOMIC DNA]</scope>
    <source>
        <strain evidence="3 4">CGMCC 1.11215</strain>
    </source>
</reference>
<dbReference type="Proteomes" id="UP000199639">
    <property type="component" value="Unassembled WGS sequence"/>
</dbReference>
<protein>
    <recommendedName>
        <fullName evidence="2">DUF6993 domain-containing protein</fullName>
    </recommendedName>
</protein>
<evidence type="ECO:0000259" key="2">
    <source>
        <dbReference type="Pfam" id="PF22504"/>
    </source>
</evidence>
<dbReference type="InterPro" id="IPR054262">
    <property type="entry name" value="DUF6993"/>
</dbReference>
<dbReference type="Pfam" id="PF22504">
    <property type="entry name" value="DUF6993"/>
    <property type="match status" value="1"/>
</dbReference>
<accession>A0A5E9FWM8</accession>
<gene>
    <name evidence="3" type="ORF">SAMN05216368_1049</name>
</gene>
<evidence type="ECO:0000313" key="3">
    <source>
        <dbReference type="EMBL" id="SDN14883.1"/>
    </source>
</evidence>